<dbReference type="FunFam" id="1.10.287.70:FF:000067">
    <property type="entry name" value="glutamate receptor 2 isoform X1"/>
    <property type="match status" value="1"/>
</dbReference>
<evidence type="ECO:0000256" key="12">
    <source>
        <dbReference type="ARBA" id="ARBA00023257"/>
    </source>
</evidence>
<keyword evidence="7" id="KW-0770">Synapse</keyword>
<feature type="disulfide bond" evidence="18">
    <location>
        <begin position="294"/>
        <end position="350"/>
    </location>
</feature>
<reference evidence="22" key="1">
    <citation type="submission" date="2019-08" db="EMBL/GenBank/DDBJ databases">
        <title>The genome of the North American firefly Photinus pyralis.</title>
        <authorList>
            <consortium name="Photinus pyralis genome working group"/>
            <person name="Fallon T.R."/>
            <person name="Sander Lower S.E."/>
            <person name="Weng J.-K."/>
        </authorList>
    </citation>
    <scope>NUCLEOTIDE SEQUENCE</scope>
    <source>
        <strain evidence="22">TRF0915ILg1</strain>
        <tissue evidence="22">Whole body</tissue>
    </source>
</reference>
<feature type="compositionally biased region" description="Pro residues" evidence="19">
    <location>
        <begin position="457"/>
        <end position="471"/>
    </location>
</feature>
<dbReference type="FunFam" id="3.40.190.10:FF:000167">
    <property type="entry name" value="Eye-enriched kainate receptor, isoform B"/>
    <property type="match status" value="1"/>
</dbReference>
<evidence type="ECO:0000256" key="17">
    <source>
        <dbReference type="PIRSR" id="PIRSR601508-2"/>
    </source>
</evidence>
<dbReference type="Gene3D" id="3.40.190.10">
    <property type="entry name" value="Periplasmic binding protein-like II"/>
    <property type="match status" value="1"/>
</dbReference>
<keyword evidence="18" id="KW-1015">Disulfide bond</keyword>
<evidence type="ECO:0000256" key="7">
    <source>
        <dbReference type="ARBA" id="ARBA00023018"/>
    </source>
</evidence>
<evidence type="ECO:0000313" key="23">
    <source>
        <dbReference type="Proteomes" id="UP000801492"/>
    </source>
</evidence>
<feature type="binding site" evidence="16">
    <location>
        <position position="282"/>
    </location>
    <ligand>
        <name>L-glutamate</name>
        <dbReference type="ChEBI" id="CHEBI:29985"/>
    </ligand>
</feature>
<evidence type="ECO:0000256" key="3">
    <source>
        <dbReference type="ARBA" id="ARBA00022475"/>
    </source>
</evidence>
<keyword evidence="13" id="KW-1071">Ligand-gated ion channel</keyword>
<dbReference type="AlphaFoldDB" id="A0A8K0D8W6"/>
<comment type="subcellular location">
    <subcellularLocation>
        <location evidence="15">Postsynaptic cell membrane</location>
        <topology evidence="15">Multi-pass membrane protein</topology>
    </subcellularLocation>
</comment>
<evidence type="ECO:0000256" key="20">
    <source>
        <dbReference type="SAM" id="Phobius"/>
    </source>
</evidence>
<dbReference type="OrthoDB" id="5984008at2759"/>
<evidence type="ECO:0000256" key="9">
    <source>
        <dbReference type="ARBA" id="ARBA00023136"/>
    </source>
</evidence>
<dbReference type="GO" id="GO:0015276">
    <property type="term" value="F:ligand-gated monoatomic ion channel activity"/>
    <property type="evidence" value="ECO:0007669"/>
    <property type="project" value="InterPro"/>
</dbReference>
<proteinExistence type="inferred from homology"/>
<dbReference type="Gene3D" id="1.10.287.70">
    <property type="match status" value="2"/>
</dbReference>
<keyword evidence="5" id="KW-0732">Signal</keyword>
<feature type="binding site" evidence="16">
    <location>
        <position position="233"/>
    </location>
    <ligand>
        <name>L-glutamate</name>
        <dbReference type="ChEBI" id="CHEBI:29985"/>
    </ligand>
</feature>
<evidence type="ECO:0000256" key="8">
    <source>
        <dbReference type="ARBA" id="ARBA00023065"/>
    </source>
</evidence>
<feature type="site" description="Interaction with the cone snail toxin Con-ikot-ikot" evidence="17">
    <location>
        <position position="239"/>
    </location>
</feature>
<sequence length="516" mass="58576">VPTSKASTFFSFLSPLGYDIWLFVGGAFFMACFTLFTLARFTPYEWIEPKRHLDKRRGYLTNPFTVSNSFWFITGTLLRQPSGINPQVPTSQQTRLFSFMNPLAMDIWLYVLSAYILVSITMFVVARFSPYEWHNPHPCDFENEIVENQFSFANSFWFTIGTLMQQGSDLNPKATSTRIVGGIWWFFTLIIISSYTANLAAFLTVERMITPIENAEDLASQTDIPYGTLESGSTMTFFRDSMIETYKKMWRFMENRKPSVFVSTYEEGIQRVLEGNYAFLMESTMLDYIVQRDCNLTQIGGLLDSKGYGIATPMGSPWRDKISLAILELQEKGEIQMLYDKWWKNTGETCSRNDKGKESKANSLGVDNIGGVFVVLLCGLAFAVIVAICEFCYNSKKNALSEKRAVGTPHQSLCAEMGGELCFALRCRGSRQRPALRRQCSKCMSGATYVSAVLDIPPHPPQPPSRAPPPNGMRMPTSPEEKCPRENFDLPIELQHRILHEPLHPPHQHHPDFDAN</sequence>
<keyword evidence="2" id="KW-0813">Transport</keyword>
<keyword evidence="8" id="KW-0406">Ion transport</keyword>
<keyword evidence="12" id="KW-0628">Postsynaptic cell membrane</keyword>
<protein>
    <recommendedName>
        <fullName evidence="21">Ionotropic glutamate receptor C-terminal domain-containing protein</fullName>
    </recommendedName>
</protein>
<feature type="region of interest" description="Disordered" evidence="19">
    <location>
        <begin position="455"/>
        <end position="487"/>
    </location>
</feature>
<keyword evidence="9 20" id="KW-0472">Membrane</keyword>
<feature type="transmembrane region" description="Helical" evidence="20">
    <location>
        <begin position="369"/>
        <end position="393"/>
    </location>
</feature>
<evidence type="ECO:0000256" key="16">
    <source>
        <dbReference type="PIRSR" id="PIRSR601508-1"/>
    </source>
</evidence>
<dbReference type="SMART" id="SM00079">
    <property type="entry name" value="PBPe"/>
    <property type="match status" value="1"/>
</dbReference>
<dbReference type="PRINTS" id="PR00177">
    <property type="entry name" value="NMDARECEPTOR"/>
</dbReference>
<keyword evidence="10" id="KW-0675">Receptor</keyword>
<dbReference type="SUPFAM" id="SSF53850">
    <property type="entry name" value="Periplasmic binding protein-like II"/>
    <property type="match status" value="1"/>
</dbReference>
<dbReference type="GO" id="GO:0038023">
    <property type="term" value="F:signaling receptor activity"/>
    <property type="evidence" value="ECO:0007669"/>
    <property type="project" value="InterPro"/>
</dbReference>
<dbReference type="Proteomes" id="UP000801492">
    <property type="component" value="Unassembled WGS sequence"/>
</dbReference>
<evidence type="ECO:0000259" key="21">
    <source>
        <dbReference type="SMART" id="SM00079"/>
    </source>
</evidence>
<keyword evidence="11" id="KW-0325">Glycoprotein</keyword>
<dbReference type="FunFam" id="3.40.190.10:FF:000060">
    <property type="entry name" value="Glutamate receptor ionotropic, kainate 1"/>
    <property type="match status" value="1"/>
</dbReference>
<dbReference type="InterPro" id="IPR001508">
    <property type="entry name" value="Iono_Glu_rcpt_met"/>
</dbReference>
<dbReference type="InterPro" id="IPR001320">
    <property type="entry name" value="Iontro_rcpt_C"/>
</dbReference>
<dbReference type="EMBL" id="VTPC01001509">
    <property type="protein sequence ID" value="KAF2901700.1"/>
    <property type="molecule type" value="Genomic_DNA"/>
</dbReference>
<organism evidence="22 23">
    <name type="scientific">Ignelater luminosus</name>
    <name type="common">Cucubano</name>
    <name type="synonym">Pyrophorus luminosus</name>
    <dbReference type="NCBI Taxonomy" id="2038154"/>
    <lineage>
        <taxon>Eukaryota</taxon>
        <taxon>Metazoa</taxon>
        <taxon>Ecdysozoa</taxon>
        <taxon>Arthropoda</taxon>
        <taxon>Hexapoda</taxon>
        <taxon>Insecta</taxon>
        <taxon>Pterygota</taxon>
        <taxon>Neoptera</taxon>
        <taxon>Endopterygota</taxon>
        <taxon>Coleoptera</taxon>
        <taxon>Polyphaga</taxon>
        <taxon>Elateriformia</taxon>
        <taxon>Elateroidea</taxon>
        <taxon>Elateridae</taxon>
        <taxon>Agrypninae</taxon>
        <taxon>Pyrophorini</taxon>
        <taxon>Ignelater</taxon>
    </lineage>
</organism>
<feature type="transmembrane region" description="Helical" evidence="20">
    <location>
        <begin position="183"/>
        <end position="205"/>
    </location>
</feature>
<comment type="caution">
    <text evidence="22">The sequence shown here is derived from an EMBL/GenBank/DDBJ whole genome shotgun (WGS) entry which is preliminary data.</text>
</comment>
<feature type="non-terminal residue" evidence="22">
    <location>
        <position position="1"/>
    </location>
</feature>
<evidence type="ECO:0000256" key="4">
    <source>
        <dbReference type="ARBA" id="ARBA00022692"/>
    </source>
</evidence>
<dbReference type="Pfam" id="PF00060">
    <property type="entry name" value="Lig_chan"/>
    <property type="match status" value="2"/>
</dbReference>
<keyword evidence="6 20" id="KW-1133">Transmembrane helix</keyword>
<evidence type="ECO:0000256" key="10">
    <source>
        <dbReference type="ARBA" id="ARBA00023170"/>
    </source>
</evidence>
<gene>
    <name evidence="22" type="ORF">ILUMI_04479</name>
</gene>
<feature type="site" description="Crucial to convey clamshell closure to channel opening" evidence="17">
    <location>
        <position position="212"/>
    </location>
</feature>
<keyword evidence="23" id="KW-1185">Reference proteome</keyword>
<feature type="domain" description="Ionotropic glutamate receptor C-terminal" evidence="21">
    <location>
        <begin position="122"/>
        <end position="345"/>
    </location>
</feature>
<evidence type="ECO:0000256" key="18">
    <source>
        <dbReference type="PIRSR" id="PIRSR601508-3"/>
    </source>
</evidence>
<feature type="transmembrane region" description="Helical" evidence="20">
    <location>
        <begin position="107"/>
        <end position="126"/>
    </location>
</feature>
<accession>A0A8K0D8W6</accession>
<evidence type="ECO:0000256" key="15">
    <source>
        <dbReference type="ARBA" id="ARBA00034104"/>
    </source>
</evidence>
<dbReference type="PANTHER" id="PTHR18966">
    <property type="entry name" value="IONOTROPIC GLUTAMATE RECEPTOR"/>
    <property type="match status" value="1"/>
</dbReference>
<feature type="binding site" evidence="16">
    <location>
        <position position="234"/>
    </location>
    <ligand>
        <name>L-glutamate</name>
        <dbReference type="ChEBI" id="CHEBI:29985"/>
    </ligand>
</feature>
<evidence type="ECO:0000256" key="6">
    <source>
        <dbReference type="ARBA" id="ARBA00022989"/>
    </source>
</evidence>
<evidence type="ECO:0000256" key="1">
    <source>
        <dbReference type="ARBA" id="ARBA00008685"/>
    </source>
</evidence>
<evidence type="ECO:0000256" key="2">
    <source>
        <dbReference type="ARBA" id="ARBA00022448"/>
    </source>
</evidence>
<comment type="similarity">
    <text evidence="1">Belongs to the glutamate-gated ion channel (TC 1.A.10.1) family.</text>
</comment>
<name>A0A8K0D8W6_IGNLU</name>
<feature type="transmembrane region" description="Helical" evidence="20">
    <location>
        <begin position="20"/>
        <end position="39"/>
    </location>
</feature>
<keyword evidence="4 20" id="KW-0812">Transmembrane</keyword>
<evidence type="ECO:0000256" key="13">
    <source>
        <dbReference type="ARBA" id="ARBA00023286"/>
    </source>
</evidence>
<evidence type="ECO:0000313" key="22">
    <source>
        <dbReference type="EMBL" id="KAF2901700.1"/>
    </source>
</evidence>
<keyword evidence="3" id="KW-1003">Cell membrane</keyword>
<evidence type="ECO:0000256" key="14">
    <source>
        <dbReference type="ARBA" id="ARBA00023303"/>
    </source>
</evidence>
<dbReference type="FunFam" id="1.10.287.70:FF:000134">
    <property type="entry name" value="Glutamate receptor, ionotropic kainate"/>
    <property type="match status" value="1"/>
</dbReference>
<dbReference type="SUPFAM" id="SSF81324">
    <property type="entry name" value="Voltage-gated potassium channels"/>
    <property type="match status" value="1"/>
</dbReference>
<dbReference type="GO" id="GO:0045211">
    <property type="term" value="C:postsynaptic membrane"/>
    <property type="evidence" value="ECO:0007669"/>
    <property type="project" value="UniProtKB-SubCell"/>
</dbReference>
<evidence type="ECO:0000256" key="19">
    <source>
        <dbReference type="SAM" id="MobiDB-lite"/>
    </source>
</evidence>
<keyword evidence="14" id="KW-0407">Ion channel</keyword>
<evidence type="ECO:0000256" key="11">
    <source>
        <dbReference type="ARBA" id="ARBA00023180"/>
    </source>
</evidence>
<evidence type="ECO:0000256" key="5">
    <source>
        <dbReference type="ARBA" id="ARBA00022729"/>
    </source>
</evidence>
<dbReference type="InterPro" id="IPR015683">
    <property type="entry name" value="Ionotropic_Glu_rcpt"/>
</dbReference>